<dbReference type="PANTHER" id="PTHR46552:SF1">
    <property type="entry name" value="NADH-UBIQUINONE OXIDOREDUCTASE CHAIN 2"/>
    <property type="match status" value="1"/>
</dbReference>
<feature type="transmembrane region" description="Helical" evidence="17">
    <location>
        <begin position="200"/>
        <end position="225"/>
    </location>
</feature>
<dbReference type="EC" id="7.1.1.2" evidence="3 17"/>
<keyword evidence="9 17" id="KW-1278">Translocase</keyword>
<evidence type="ECO:0000256" key="8">
    <source>
        <dbReference type="ARBA" id="ARBA00022792"/>
    </source>
</evidence>
<evidence type="ECO:0000313" key="19">
    <source>
        <dbReference type="EMBL" id="QOD40735.1"/>
    </source>
</evidence>
<organism evidence="19">
    <name type="scientific">Villorita cyprinoides</name>
    <dbReference type="NCBI Taxonomy" id="1176411"/>
    <lineage>
        <taxon>Eukaryota</taxon>
        <taxon>Metazoa</taxon>
        <taxon>Spiralia</taxon>
        <taxon>Lophotrochozoa</taxon>
        <taxon>Mollusca</taxon>
        <taxon>Bivalvia</taxon>
        <taxon>Autobranchia</taxon>
        <taxon>Heteroconchia</taxon>
        <taxon>Euheterodonta</taxon>
        <taxon>Imparidentia</taxon>
        <taxon>Neoheterodontei</taxon>
        <taxon>Venerida</taxon>
        <taxon>Cyrenoidea</taxon>
        <taxon>Cyrenidae</taxon>
        <taxon>Villorita</taxon>
    </lineage>
</organism>
<dbReference type="InterPro" id="IPR050175">
    <property type="entry name" value="Complex_I_Subunit_2"/>
</dbReference>
<evidence type="ECO:0000256" key="1">
    <source>
        <dbReference type="ARBA" id="ARBA00004448"/>
    </source>
</evidence>
<evidence type="ECO:0000256" key="14">
    <source>
        <dbReference type="ARBA" id="ARBA00023128"/>
    </source>
</evidence>
<keyword evidence="7 17" id="KW-0812">Transmembrane</keyword>
<keyword evidence="8 17" id="KW-0999">Mitochondrion inner membrane</keyword>
<dbReference type="Pfam" id="PF00361">
    <property type="entry name" value="Proton_antipo_M"/>
    <property type="match status" value="1"/>
</dbReference>
<feature type="transmembrane region" description="Helical" evidence="17">
    <location>
        <begin position="175"/>
        <end position="193"/>
    </location>
</feature>
<dbReference type="GO" id="GO:0006120">
    <property type="term" value="P:mitochondrial electron transport, NADH to ubiquinone"/>
    <property type="evidence" value="ECO:0007669"/>
    <property type="project" value="InterPro"/>
</dbReference>
<evidence type="ECO:0000259" key="18">
    <source>
        <dbReference type="Pfam" id="PF00361"/>
    </source>
</evidence>
<feature type="transmembrane region" description="Helical" evidence="17">
    <location>
        <begin position="60"/>
        <end position="82"/>
    </location>
</feature>
<feature type="transmembrane region" description="Helical" evidence="17">
    <location>
        <begin position="150"/>
        <end position="169"/>
    </location>
</feature>
<evidence type="ECO:0000256" key="11">
    <source>
        <dbReference type="ARBA" id="ARBA00022989"/>
    </source>
</evidence>
<comment type="similarity">
    <text evidence="2 17">Belongs to the complex I subunit 2 family.</text>
</comment>
<feature type="transmembrane region" description="Helical" evidence="17">
    <location>
        <begin position="317"/>
        <end position="340"/>
    </location>
</feature>
<evidence type="ECO:0000256" key="10">
    <source>
        <dbReference type="ARBA" id="ARBA00022982"/>
    </source>
</evidence>
<comment type="function">
    <text evidence="17">Core subunit of the mitochondrial membrane respiratory chain NADH dehydrogenase (Complex I) which catalyzes electron transfer from NADH through the respiratory chain, using ubiquinone as an electron acceptor. Essential for the catalytic activity and assembly of complex I.</text>
</comment>
<keyword evidence="10 17" id="KW-0249">Electron transport</keyword>
<evidence type="ECO:0000256" key="6">
    <source>
        <dbReference type="ARBA" id="ARBA00022660"/>
    </source>
</evidence>
<geneLocation type="mitochondrion" evidence="19"/>
<keyword evidence="14 17" id="KW-0496">Mitochondrion</keyword>
<evidence type="ECO:0000256" key="5">
    <source>
        <dbReference type="ARBA" id="ARBA00022448"/>
    </source>
</evidence>
<dbReference type="AlphaFoldDB" id="A0A7L7YVU5"/>
<evidence type="ECO:0000256" key="9">
    <source>
        <dbReference type="ARBA" id="ARBA00022967"/>
    </source>
</evidence>
<gene>
    <name evidence="19" type="primary">nad2</name>
</gene>
<evidence type="ECO:0000256" key="4">
    <source>
        <dbReference type="ARBA" id="ARBA00021008"/>
    </source>
</evidence>
<feature type="transmembrane region" description="Helical" evidence="17">
    <location>
        <begin position="237"/>
        <end position="257"/>
    </location>
</feature>
<sequence>MVFSLFFSLSNWMSLMLVFFGIIWSLVSVSVFGVWIGMEISFIGVIGLLGGSSYEESESLVKYFIVQVLGSSLIMMSIMLMYGGSFLYLIEFGFVLGLFLKLGLFPFHFWVASVASGMSWMSCFLVLVVQKVIPVWIVSNLCFSKWGMSFLELSAVLTCLVGCVGGLMMLHFRVLLGYSSLVHMSFMVVLGIFEMSSFLIYFLVYFFINLSLMVSLWVVSIYSFFDVLKSKMVSSLGWLSLYLMSLSGVPPFLGSFLKVFFLLKCWSKFSLLCVALLFSSAVSMFFYLSFFMSMYFSFGKSCWVKEGSGGFEFSLNYLLFMVSVFVNVAFGLGIFSLSGLF</sequence>
<keyword evidence="13 17" id="KW-0830">Ubiquinone</keyword>
<dbReference type="EMBL" id="MK481950">
    <property type="protein sequence ID" value="QOD40735.1"/>
    <property type="molecule type" value="Genomic_DNA"/>
</dbReference>
<evidence type="ECO:0000256" key="2">
    <source>
        <dbReference type="ARBA" id="ARBA00007012"/>
    </source>
</evidence>
<feature type="transmembrane region" description="Helical" evidence="17">
    <location>
        <begin position="117"/>
        <end position="138"/>
    </location>
</feature>
<feature type="transmembrane region" description="Helical" evidence="17">
    <location>
        <begin position="6"/>
        <end position="27"/>
    </location>
</feature>
<evidence type="ECO:0000256" key="15">
    <source>
        <dbReference type="ARBA" id="ARBA00023136"/>
    </source>
</evidence>
<evidence type="ECO:0000256" key="16">
    <source>
        <dbReference type="ARBA" id="ARBA00049551"/>
    </source>
</evidence>
<reference evidence="19" key="1">
    <citation type="journal article" date="2020" name="Sci. Rep.">
        <title>Mitogenomic architecture of the multivalent endemic black clam (Villorita cyprinoides) and its phylogenetic implications.</title>
        <authorList>
            <person name="Rahuman S."/>
            <person name="Jeena N.S."/>
            <person name="Asokan P.K."/>
            <person name="Vidya R."/>
            <person name="Vijayagopal P."/>
        </authorList>
    </citation>
    <scope>NUCLEOTIDE SEQUENCE</scope>
</reference>
<feature type="transmembrane region" description="Helical" evidence="17">
    <location>
        <begin position="34"/>
        <end position="54"/>
    </location>
</feature>
<feature type="transmembrane region" description="Helical" evidence="17">
    <location>
        <begin position="269"/>
        <end position="297"/>
    </location>
</feature>
<proteinExistence type="inferred from homology"/>
<dbReference type="GO" id="GO:0008137">
    <property type="term" value="F:NADH dehydrogenase (ubiquinone) activity"/>
    <property type="evidence" value="ECO:0007669"/>
    <property type="project" value="UniProtKB-EC"/>
</dbReference>
<protein>
    <recommendedName>
        <fullName evidence="4 17">NADH-ubiquinone oxidoreductase chain 2</fullName>
        <ecNumber evidence="3 17">7.1.1.2</ecNumber>
    </recommendedName>
</protein>
<evidence type="ECO:0000256" key="17">
    <source>
        <dbReference type="RuleBase" id="RU003403"/>
    </source>
</evidence>
<evidence type="ECO:0000256" key="3">
    <source>
        <dbReference type="ARBA" id="ARBA00012944"/>
    </source>
</evidence>
<dbReference type="InterPro" id="IPR003917">
    <property type="entry name" value="NADH_UbQ_OxRdtase_chain2"/>
</dbReference>
<dbReference type="PANTHER" id="PTHR46552">
    <property type="entry name" value="NADH-UBIQUINONE OXIDOREDUCTASE CHAIN 2"/>
    <property type="match status" value="1"/>
</dbReference>
<accession>A0A7L7YVU5</accession>
<keyword evidence="12 17" id="KW-0520">NAD</keyword>
<evidence type="ECO:0000256" key="13">
    <source>
        <dbReference type="ARBA" id="ARBA00023075"/>
    </source>
</evidence>
<keyword evidence="15 17" id="KW-0472">Membrane</keyword>
<keyword evidence="11 17" id="KW-1133">Transmembrane helix</keyword>
<name>A0A7L7YVU5_9BIVA</name>
<dbReference type="InterPro" id="IPR001750">
    <property type="entry name" value="ND/Mrp_TM"/>
</dbReference>
<comment type="catalytic activity">
    <reaction evidence="16 17">
        <text>a ubiquinone + NADH + 5 H(+)(in) = a ubiquinol + NAD(+) + 4 H(+)(out)</text>
        <dbReference type="Rhea" id="RHEA:29091"/>
        <dbReference type="Rhea" id="RHEA-COMP:9565"/>
        <dbReference type="Rhea" id="RHEA-COMP:9566"/>
        <dbReference type="ChEBI" id="CHEBI:15378"/>
        <dbReference type="ChEBI" id="CHEBI:16389"/>
        <dbReference type="ChEBI" id="CHEBI:17976"/>
        <dbReference type="ChEBI" id="CHEBI:57540"/>
        <dbReference type="ChEBI" id="CHEBI:57945"/>
        <dbReference type="EC" id="7.1.1.2"/>
    </reaction>
</comment>
<dbReference type="GO" id="GO:0005743">
    <property type="term" value="C:mitochondrial inner membrane"/>
    <property type="evidence" value="ECO:0007669"/>
    <property type="project" value="UniProtKB-SubCell"/>
</dbReference>
<evidence type="ECO:0000256" key="12">
    <source>
        <dbReference type="ARBA" id="ARBA00023027"/>
    </source>
</evidence>
<keyword evidence="5" id="KW-0813">Transport</keyword>
<keyword evidence="6 17" id="KW-0679">Respiratory chain</keyword>
<dbReference type="PRINTS" id="PR01436">
    <property type="entry name" value="NADHDHGNASE2"/>
</dbReference>
<comment type="subcellular location">
    <subcellularLocation>
        <location evidence="1 17">Mitochondrion inner membrane</location>
        <topology evidence="1 17">Multi-pass membrane protein</topology>
    </subcellularLocation>
</comment>
<evidence type="ECO:0000256" key="7">
    <source>
        <dbReference type="ARBA" id="ARBA00022692"/>
    </source>
</evidence>
<feature type="domain" description="NADH:quinone oxidoreductase/Mrp antiporter transmembrane" evidence="18">
    <location>
        <begin position="30"/>
        <end position="280"/>
    </location>
</feature>